<dbReference type="InterPro" id="IPR044872">
    <property type="entry name" value="CcmK/CsoS1_BMC"/>
</dbReference>
<dbReference type="InterPro" id="IPR020808">
    <property type="entry name" value="Bact_microcomp_CS"/>
</dbReference>
<dbReference type="PROSITE" id="PS01139">
    <property type="entry name" value="BMC_1"/>
    <property type="match status" value="1"/>
</dbReference>
<evidence type="ECO:0000259" key="4">
    <source>
        <dbReference type="PROSITE" id="PS51930"/>
    </source>
</evidence>
<dbReference type="PANTHER" id="PTHR33941">
    <property type="entry name" value="PROPANEDIOL UTILIZATION PROTEIN PDUA"/>
    <property type="match status" value="1"/>
</dbReference>
<dbReference type="AlphaFoldDB" id="A0A1X7AK32"/>
<dbReference type="Pfam" id="PF00936">
    <property type="entry name" value="BMC"/>
    <property type="match status" value="1"/>
</dbReference>
<dbReference type="Proteomes" id="UP000196573">
    <property type="component" value="Unassembled WGS sequence"/>
</dbReference>
<organism evidence="5 6">
    <name type="scientific">Parendozoicomonas haliclonae</name>
    <dbReference type="NCBI Taxonomy" id="1960125"/>
    <lineage>
        <taxon>Bacteria</taxon>
        <taxon>Pseudomonadati</taxon>
        <taxon>Pseudomonadota</taxon>
        <taxon>Gammaproteobacteria</taxon>
        <taxon>Oceanospirillales</taxon>
        <taxon>Endozoicomonadaceae</taxon>
        <taxon>Parendozoicomonas</taxon>
    </lineage>
</organism>
<comment type="similarity">
    <text evidence="1">Belongs to the bacterial microcompartments protein family. CsoS1 subfamily.</text>
</comment>
<dbReference type="GO" id="GO:0031469">
    <property type="term" value="C:bacterial microcompartment"/>
    <property type="evidence" value="ECO:0007669"/>
    <property type="project" value="UniProtKB-SubCell"/>
</dbReference>
<evidence type="ECO:0000256" key="3">
    <source>
        <dbReference type="ARBA" id="ARBA00024446"/>
    </source>
</evidence>
<sequence length="93" mass="9737">MGDALGMIETWGVVANLEATDAMSKSSDVELIGYENIGSGYVTTMVQGDVGAVKAAVDAGIAAAKRVDGYVTSAVIPRPHDYVKKIMVQHKPV</sequence>
<protein>
    <submittedName>
        <fullName evidence="5">Major carboxysome shell protein 1C</fullName>
    </submittedName>
</protein>
<evidence type="ECO:0000313" key="6">
    <source>
        <dbReference type="Proteomes" id="UP000196573"/>
    </source>
</evidence>
<dbReference type="EMBL" id="FWPT01000004">
    <property type="protein sequence ID" value="SMA46654.1"/>
    <property type="molecule type" value="Genomic_DNA"/>
</dbReference>
<dbReference type="PROSITE" id="PS51930">
    <property type="entry name" value="BMC_2"/>
    <property type="match status" value="1"/>
</dbReference>
<dbReference type="OrthoDB" id="9812608at2"/>
<reference evidence="5 6" key="1">
    <citation type="submission" date="2017-03" db="EMBL/GenBank/DDBJ databases">
        <authorList>
            <person name="Afonso C.L."/>
            <person name="Miller P.J."/>
            <person name="Scott M.A."/>
            <person name="Spackman E."/>
            <person name="Goraichik I."/>
            <person name="Dimitrov K.M."/>
            <person name="Suarez D.L."/>
            <person name="Swayne D.E."/>
        </authorList>
    </citation>
    <scope>NUCLEOTIDE SEQUENCE [LARGE SCALE GENOMIC DNA]</scope>
    <source>
        <strain evidence="5">SB41UT1</strain>
    </source>
</reference>
<keyword evidence="3" id="KW-1283">Bacterial microcompartment</keyword>
<dbReference type="SMART" id="SM00877">
    <property type="entry name" value="BMC"/>
    <property type="match status" value="1"/>
</dbReference>
<accession>A0A1X7AK32</accession>
<dbReference type="SUPFAM" id="SSF143414">
    <property type="entry name" value="CcmK-like"/>
    <property type="match status" value="1"/>
</dbReference>
<dbReference type="PANTHER" id="PTHR33941:SF11">
    <property type="entry name" value="BACTERIAL MICROCOMPARTMENT SHELL PROTEIN PDUJ"/>
    <property type="match status" value="1"/>
</dbReference>
<dbReference type="InterPro" id="IPR037233">
    <property type="entry name" value="CcmK-like_sf"/>
</dbReference>
<name>A0A1X7AK32_9GAMM</name>
<dbReference type="CDD" id="cd07045">
    <property type="entry name" value="BMC_CcmK_like"/>
    <property type="match status" value="1"/>
</dbReference>
<proteinExistence type="inferred from homology"/>
<dbReference type="InterPro" id="IPR000249">
    <property type="entry name" value="BMC_dom"/>
</dbReference>
<dbReference type="Gene3D" id="3.30.70.1710">
    <property type="match status" value="1"/>
</dbReference>
<evidence type="ECO:0000256" key="1">
    <source>
        <dbReference type="ARBA" id="ARBA00023780"/>
    </source>
</evidence>
<gene>
    <name evidence="5" type="primary">csoS1C</name>
    <name evidence="5" type="ORF">EHSB41UT_02226</name>
</gene>
<evidence type="ECO:0000256" key="2">
    <source>
        <dbReference type="ARBA" id="ARBA00024322"/>
    </source>
</evidence>
<comment type="subcellular location">
    <subcellularLocation>
        <location evidence="2">Bacterial microcompartment</location>
    </subcellularLocation>
</comment>
<dbReference type="RefSeq" id="WP_087109786.1">
    <property type="nucleotide sequence ID" value="NZ_FWPT01000004.1"/>
</dbReference>
<keyword evidence="6" id="KW-1185">Reference proteome</keyword>
<dbReference type="InterPro" id="IPR050575">
    <property type="entry name" value="BMC_shell"/>
</dbReference>
<feature type="domain" description="BMC" evidence="4">
    <location>
        <begin position="4"/>
        <end position="88"/>
    </location>
</feature>
<evidence type="ECO:0000313" key="5">
    <source>
        <dbReference type="EMBL" id="SMA46654.1"/>
    </source>
</evidence>